<comment type="caution">
    <text evidence="2">The sequence shown here is derived from an EMBL/GenBank/DDBJ whole genome shotgun (WGS) entry which is preliminary data.</text>
</comment>
<accession>A0ABP8U1L4</accession>
<evidence type="ECO:0000313" key="3">
    <source>
        <dbReference type="Proteomes" id="UP001501442"/>
    </source>
</evidence>
<proteinExistence type="predicted"/>
<feature type="region of interest" description="Disordered" evidence="1">
    <location>
        <begin position="200"/>
        <end position="231"/>
    </location>
</feature>
<dbReference type="Proteomes" id="UP001501442">
    <property type="component" value="Unassembled WGS sequence"/>
</dbReference>
<name>A0ABP8U1L4_9ACTN</name>
<dbReference type="EMBL" id="BAABHK010000001">
    <property type="protein sequence ID" value="GAA4621610.1"/>
    <property type="molecule type" value="Genomic_DNA"/>
</dbReference>
<sequence length="251" mass="27445">MIAALRRAEEGRRTGVLRAGDDGVLHLTDGAVTFAESRWTPAPDAGPPAPSDRWPTPGRTDGGPRPAPTEWHRETRLLLAIFDAVYFLLDSDAAPSFTERPPHRPAPECRVSPTALLRECSRRREEPDAGWPATLVDRVPVVPVRTVRRRRIVLTGPQIEVILNADGHRTPADLARDLGRTAFGCLTAVRALTAAELVRPPRNEPDALPVRRRRPPARGSDGGEDTAAPAPWAPVELDVLLRLRAGLEELT</sequence>
<evidence type="ECO:0000313" key="2">
    <source>
        <dbReference type="EMBL" id="GAA4621610.1"/>
    </source>
</evidence>
<evidence type="ECO:0000256" key="1">
    <source>
        <dbReference type="SAM" id="MobiDB-lite"/>
    </source>
</evidence>
<reference evidence="3" key="1">
    <citation type="journal article" date="2019" name="Int. J. Syst. Evol. Microbiol.">
        <title>The Global Catalogue of Microorganisms (GCM) 10K type strain sequencing project: providing services to taxonomists for standard genome sequencing and annotation.</title>
        <authorList>
            <consortium name="The Broad Institute Genomics Platform"/>
            <consortium name="The Broad Institute Genome Sequencing Center for Infectious Disease"/>
            <person name="Wu L."/>
            <person name="Ma J."/>
        </authorList>
    </citation>
    <scope>NUCLEOTIDE SEQUENCE [LARGE SCALE GENOMIC DNA]</scope>
    <source>
        <strain evidence="3">JCM 17939</strain>
    </source>
</reference>
<evidence type="ECO:0008006" key="4">
    <source>
        <dbReference type="Google" id="ProtNLM"/>
    </source>
</evidence>
<gene>
    <name evidence="2" type="ORF">GCM10023196_010560</name>
</gene>
<feature type="region of interest" description="Disordered" evidence="1">
    <location>
        <begin position="37"/>
        <end position="69"/>
    </location>
</feature>
<keyword evidence="3" id="KW-1185">Reference proteome</keyword>
<organism evidence="2 3">
    <name type="scientific">Actinoallomurus vinaceus</name>
    <dbReference type="NCBI Taxonomy" id="1080074"/>
    <lineage>
        <taxon>Bacteria</taxon>
        <taxon>Bacillati</taxon>
        <taxon>Actinomycetota</taxon>
        <taxon>Actinomycetes</taxon>
        <taxon>Streptosporangiales</taxon>
        <taxon>Thermomonosporaceae</taxon>
        <taxon>Actinoallomurus</taxon>
    </lineage>
</organism>
<protein>
    <recommendedName>
        <fullName evidence="4">DUF4388 domain-containing protein</fullName>
    </recommendedName>
</protein>